<dbReference type="InterPro" id="IPR002509">
    <property type="entry name" value="NODB_dom"/>
</dbReference>
<comment type="caution">
    <text evidence="14">The sequence shown here is derived from an EMBL/GenBank/DDBJ whole genome shotgun (WGS) entry which is preliminary data.</text>
</comment>
<evidence type="ECO:0000256" key="11">
    <source>
        <dbReference type="SAM" id="MobiDB-lite"/>
    </source>
</evidence>
<comment type="catalytic activity">
    <reaction evidence="10">
        <text>[(1-&gt;4)-N-acetyl-beta-D-glucosaminyl](n) + n H2O = chitosan + n acetate</text>
        <dbReference type="Rhea" id="RHEA:10464"/>
        <dbReference type="Rhea" id="RHEA-COMP:9593"/>
        <dbReference type="Rhea" id="RHEA-COMP:9597"/>
        <dbReference type="ChEBI" id="CHEBI:15377"/>
        <dbReference type="ChEBI" id="CHEBI:17029"/>
        <dbReference type="ChEBI" id="CHEBI:30089"/>
        <dbReference type="ChEBI" id="CHEBI:57704"/>
        <dbReference type="EC" id="3.5.1.41"/>
    </reaction>
    <physiologicalReaction direction="left-to-right" evidence="10">
        <dbReference type="Rhea" id="RHEA:10465"/>
    </physiologicalReaction>
</comment>
<keyword evidence="3" id="KW-0325">Glycoprotein</keyword>
<dbReference type="EMBL" id="LWDG02000204">
    <property type="protein sequence ID" value="KAE8267699.1"/>
    <property type="molecule type" value="Genomic_DNA"/>
</dbReference>
<protein>
    <recommendedName>
        <fullName evidence="9">chitin deacetylase</fullName>
        <ecNumber evidence="9">3.5.1.41</ecNumber>
    </recommendedName>
</protein>
<evidence type="ECO:0000256" key="3">
    <source>
        <dbReference type="ARBA" id="ARBA00022622"/>
    </source>
</evidence>
<reference evidence="14" key="1">
    <citation type="submission" date="2016-04" db="EMBL/GenBank/DDBJ databases">
        <authorList>
            <person name="Nguyen H.D."/>
            <person name="Samba Siva P."/>
            <person name="Cullis J."/>
            <person name="Levesque C.A."/>
            <person name="Hambleton S."/>
        </authorList>
    </citation>
    <scope>NUCLEOTIDE SEQUENCE</scope>
    <source>
        <strain evidence="14">DAOMC 236422</strain>
    </source>
</reference>
<feature type="chain" id="PRO_5036471883" description="chitin deacetylase" evidence="12">
    <location>
        <begin position="28"/>
        <end position="449"/>
    </location>
</feature>
<dbReference type="GO" id="GO:0004099">
    <property type="term" value="F:chitin deacetylase activity"/>
    <property type="evidence" value="ECO:0007669"/>
    <property type="project" value="UniProtKB-EC"/>
</dbReference>
<evidence type="ECO:0000256" key="8">
    <source>
        <dbReference type="ARBA" id="ARBA00023326"/>
    </source>
</evidence>
<keyword evidence="3" id="KW-0336">GPI-anchor</keyword>
<evidence type="ECO:0000256" key="7">
    <source>
        <dbReference type="ARBA" id="ARBA00023288"/>
    </source>
</evidence>
<dbReference type="GO" id="GO:0005886">
    <property type="term" value="C:plasma membrane"/>
    <property type="evidence" value="ECO:0007669"/>
    <property type="project" value="UniProtKB-SubCell"/>
</dbReference>
<feature type="signal peptide" evidence="12">
    <location>
        <begin position="1"/>
        <end position="27"/>
    </location>
</feature>
<evidence type="ECO:0000256" key="2">
    <source>
        <dbReference type="ARBA" id="ARBA00004609"/>
    </source>
</evidence>
<sequence length="449" mass="47428">MKLTVTSTAAAAAAVVVVLGLAQNADACDHDAVRRATLINQDPIQREAIHRRHFLANSNSHHKKRQASKYPPSGATPPRSMTPKEWLDDLAAAESAGKIPNIPRTRLDASGAIAYPAGTNIDSVCSWTQTSCFGRNDMSKAPDGYWGLNFDDGPNTPSPTLYKFLADQKTAATFFLIGGNIRDNQDAIKQAQSLGVGHFGVHTWSHTVQTTLSNEDIVAELGWTMQIIYDLTGRIPSHWRPPQGDADNRVRAIAEEVFGMIAVMWDEECNDWCISETGTIAGICATTTPGRTINSITKAIDDATKLPKTPGVILLEHDLTTYSIKAFEEHTWTGIQANGWNAQPIGNFPGEASWYANALNSTSTPTSQTSMLKSARVAISGGGSGSSSSTTTTRGASSSTRGSSSSTSVRGASSTSPSTGAASSIRFSSSLTGSIGALLVVALGAAALV</sequence>
<keyword evidence="3" id="KW-0472">Membrane</keyword>
<evidence type="ECO:0000256" key="10">
    <source>
        <dbReference type="ARBA" id="ARBA00048494"/>
    </source>
</evidence>
<feature type="region of interest" description="Disordered" evidence="11">
    <location>
        <begin position="56"/>
        <end position="83"/>
    </location>
</feature>
<evidence type="ECO:0000256" key="9">
    <source>
        <dbReference type="ARBA" id="ARBA00024056"/>
    </source>
</evidence>
<dbReference type="PROSITE" id="PS51677">
    <property type="entry name" value="NODB"/>
    <property type="match status" value="1"/>
</dbReference>
<evidence type="ECO:0000313" key="14">
    <source>
        <dbReference type="EMBL" id="KAE8267699.1"/>
    </source>
</evidence>
<keyword evidence="6" id="KW-0170">Cobalt</keyword>
<reference evidence="14" key="2">
    <citation type="journal article" date="2019" name="IMA Fungus">
        <title>Genome sequencing and comparison of five Tilletia species to identify candidate genes for the detection of regulated species infecting wheat.</title>
        <authorList>
            <person name="Nguyen H.D.T."/>
            <person name="Sultana T."/>
            <person name="Kesanakurti P."/>
            <person name="Hambleton S."/>
        </authorList>
    </citation>
    <scope>NUCLEOTIDE SEQUENCE</scope>
    <source>
        <strain evidence="14">DAOMC 236422</strain>
    </source>
</reference>
<dbReference type="PANTHER" id="PTHR10587">
    <property type="entry name" value="GLYCOSYL TRANSFERASE-RELATED"/>
    <property type="match status" value="1"/>
</dbReference>
<dbReference type="AlphaFoldDB" id="A0A8X7N805"/>
<keyword evidence="15" id="KW-1185">Reference proteome</keyword>
<dbReference type="Proteomes" id="UP000078113">
    <property type="component" value="Unassembled WGS sequence"/>
</dbReference>
<keyword evidence="4" id="KW-0146">Chitin degradation</keyword>
<dbReference type="InterPro" id="IPR011330">
    <property type="entry name" value="Glyco_hydro/deAcase_b/a-brl"/>
</dbReference>
<feature type="compositionally biased region" description="Basic residues" evidence="11">
    <location>
        <begin position="56"/>
        <end position="67"/>
    </location>
</feature>
<keyword evidence="7" id="KW-0449">Lipoprotein</keyword>
<dbReference type="GO" id="GO:0000272">
    <property type="term" value="P:polysaccharide catabolic process"/>
    <property type="evidence" value="ECO:0007669"/>
    <property type="project" value="UniProtKB-KW"/>
</dbReference>
<dbReference type="InterPro" id="IPR050248">
    <property type="entry name" value="Polysacc_deacetylase_ArnD"/>
</dbReference>
<keyword evidence="5" id="KW-0119">Carbohydrate metabolism</keyword>
<dbReference type="EC" id="3.5.1.41" evidence="9"/>
<dbReference type="Gene3D" id="3.20.20.370">
    <property type="entry name" value="Glycoside hydrolase/deacetylase"/>
    <property type="match status" value="1"/>
</dbReference>
<evidence type="ECO:0000256" key="6">
    <source>
        <dbReference type="ARBA" id="ARBA00023285"/>
    </source>
</evidence>
<name>A0A8X7N805_9BASI</name>
<dbReference type="GO" id="GO:0006032">
    <property type="term" value="P:chitin catabolic process"/>
    <property type="evidence" value="ECO:0007669"/>
    <property type="project" value="UniProtKB-KW"/>
</dbReference>
<dbReference type="GO" id="GO:0009272">
    <property type="term" value="P:fungal-type cell wall biogenesis"/>
    <property type="evidence" value="ECO:0007669"/>
    <property type="project" value="UniProtKB-ARBA"/>
</dbReference>
<dbReference type="PANTHER" id="PTHR10587:SF135">
    <property type="entry name" value="CHITIN DEACETYLASE 3"/>
    <property type="match status" value="1"/>
</dbReference>
<evidence type="ECO:0000259" key="13">
    <source>
        <dbReference type="PROSITE" id="PS51677"/>
    </source>
</evidence>
<organism evidence="14 15">
    <name type="scientific">Tilletia walkeri</name>
    <dbReference type="NCBI Taxonomy" id="117179"/>
    <lineage>
        <taxon>Eukaryota</taxon>
        <taxon>Fungi</taxon>
        <taxon>Dikarya</taxon>
        <taxon>Basidiomycota</taxon>
        <taxon>Ustilaginomycotina</taxon>
        <taxon>Exobasidiomycetes</taxon>
        <taxon>Tilletiales</taxon>
        <taxon>Tilletiaceae</taxon>
        <taxon>Tilletia</taxon>
    </lineage>
</organism>
<feature type="region of interest" description="Disordered" evidence="11">
    <location>
        <begin position="378"/>
        <end position="422"/>
    </location>
</feature>
<dbReference type="SUPFAM" id="SSF88713">
    <property type="entry name" value="Glycoside hydrolase/deacetylase"/>
    <property type="match status" value="1"/>
</dbReference>
<gene>
    <name evidence="14" type="ORF">A4X09_0g4643</name>
</gene>
<comment type="cofactor">
    <cofactor evidence="1">
        <name>Co(2+)</name>
        <dbReference type="ChEBI" id="CHEBI:48828"/>
    </cofactor>
</comment>
<accession>A0A8X7N805</accession>
<evidence type="ECO:0000256" key="4">
    <source>
        <dbReference type="ARBA" id="ARBA00023024"/>
    </source>
</evidence>
<dbReference type="GO" id="GO:0098552">
    <property type="term" value="C:side of membrane"/>
    <property type="evidence" value="ECO:0007669"/>
    <property type="project" value="UniProtKB-KW"/>
</dbReference>
<evidence type="ECO:0000256" key="5">
    <source>
        <dbReference type="ARBA" id="ARBA00023277"/>
    </source>
</evidence>
<dbReference type="Pfam" id="PF01522">
    <property type="entry name" value="Polysacc_deac_1"/>
    <property type="match status" value="1"/>
</dbReference>
<comment type="subcellular location">
    <subcellularLocation>
        <location evidence="2">Cell membrane</location>
        <topology evidence="2">Lipid-anchor</topology>
        <topology evidence="2">GPI-anchor</topology>
    </subcellularLocation>
</comment>
<feature type="domain" description="NodB homology" evidence="13">
    <location>
        <begin position="144"/>
        <end position="343"/>
    </location>
</feature>
<evidence type="ECO:0000256" key="12">
    <source>
        <dbReference type="SAM" id="SignalP"/>
    </source>
</evidence>
<evidence type="ECO:0000256" key="1">
    <source>
        <dbReference type="ARBA" id="ARBA00001941"/>
    </source>
</evidence>
<feature type="compositionally biased region" description="Low complexity" evidence="11">
    <location>
        <begin position="386"/>
        <end position="422"/>
    </location>
</feature>
<proteinExistence type="predicted"/>
<evidence type="ECO:0000313" key="15">
    <source>
        <dbReference type="Proteomes" id="UP000078113"/>
    </source>
</evidence>
<keyword evidence="12" id="KW-0732">Signal</keyword>
<keyword evidence="8" id="KW-0624">Polysaccharide degradation</keyword>